<reference evidence="2 3" key="1">
    <citation type="submission" date="2018-05" db="EMBL/GenBank/DDBJ databases">
        <title>Streptomyces venezuelae.</title>
        <authorList>
            <person name="Kim W."/>
            <person name="Lee N."/>
            <person name="Cho B.-K."/>
        </authorList>
    </citation>
    <scope>NUCLEOTIDE SEQUENCE [LARGE SCALE GENOMIC DNA]</scope>
    <source>
        <strain evidence="2 3">ATCC 21782</strain>
    </source>
</reference>
<dbReference type="AlphaFoldDB" id="A0A5P2D6J7"/>
<feature type="region of interest" description="Disordered" evidence="1">
    <location>
        <begin position="16"/>
        <end position="44"/>
    </location>
</feature>
<proteinExistence type="predicted"/>
<gene>
    <name evidence="2" type="ORF">DEJ50_22410</name>
</gene>
<evidence type="ECO:0000256" key="1">
    <source>
        <dbReference type="SAM" id="MobiDB-lite"/>
    </source>
</evidence>
<dbReference type="Proteomes" id="UP000325211">
    <property type="component" value="Chromosome"/>
</dbReference>
<organism evidence="2 3">
    <name type="scientific">Streptomyces venezuelae</name>
    <dbReference type="NCBI Taxonomy" id="54571"/>
    <lineage>
        <taxon>Bacteria</taxon>
        <taxon>Bacillati</taxon>
        <taxon>Actinomycetota</taxon>
        <taxon>Actinomycetes</taxon>
        <taxon>Kitasatosporales</taxon>
        <taxon>Streptomycetaceae</taxon>
        <taxon>Streptomyces</taxon>
    </lineage>
</organism>
<accession>A0A5P2D6J7</accession>
<evidence type="ECO:0000313" key="3">
    <source>
        <dbReference type="Proteomes" id="UP000325211"/>
    </source>
</evidence>
<dbReference type="EMBL" id="CP029190">
    <property type="protein sequence ID" value="QES50170.1"/>
    <property type="molecule type" value="Genomic_DNA"/>
</dbReference>
<name>A0A5P2D6J7_STRVZ</name>
<evidence type="ECO:0000313" key="2">
    <source>
        <dbReference type="EMBL" id="QES50170.1"/>
    </source>
</evidence>
<feature type="compositionally biased region" description="Pro residues" evidence="1">
    <location>
        <begin position="33"/>
        <end position="42"/>
    </location>
</feature>
<protein>
    <submittedName>
        <fullName evidence="2">Uncharacterized protein</fullName>
    </submittedName>
</protein>
<sequence length="234" mass="23915">MTFDGPGRLMRVMNEIPQQPAPGPDTPVAPVAPAVPPQPPVPQRRRGLKIAGTVLAMAAGLVIGKLAMGALLGSDTPEDAGRYELVPPATFQGLTLQESGPRIDAIKQGQGPAKPGVRQVAVVYADASGTAQLVVSGAAGSFDDLNPGAELTAGLKSMGAKDADITEHEAGKPAGGAMRCATVTFQGTAVPMCMWADHSALVTVSLPVENKPLPMGELAERARALRGAMEVPAS</sequence>